<dbReference type="PANTHER" id="PTHR12825">
    <property type="entry name" value="BNIP1-RELATED"/>
    <property type="match status" value="1"/>
</dbReference>
<accession>T2ME60</accession>
<name>T2ME60_HYDVU</name>
<feature type="domain" description="Sec20 C-terminal" evidence="11">
    <location>
        <begin position="140"/>
        <end position="230"/>
    </location>
</feature>
<feature type="transmembrane region" description="Helical" evidence="10">
    <location>
        <begin position="209"/>
        <end position="227"/>
    </location>
</feature>
<proteinExistence type="evidence at transcript level"/>
<dbReference type="InterPro" id="IPR056173">
    <property type="entry name" value="Sec20_C"/>
</dbReference>
<sequence>MEEDEDIPIELTIDHQMLIKIEMELQDLLFKIENEYTTVDSFDEAINKVRHKIAAFKVAFAKFEQAALEFNDIINFEKKILPIVNGHQSFLLSLQKCFQKSSISGQNRIMSITKTELLGNTQETYLKQRKKSGKAESVKTSTDITENLLNIARIMDSQIKQGEATNAALSNSSTMIVETHEEFKGLTGIVNMSHKLLNKYTRREMTDTLLIFFGLVLFFATVLYVISKRL</sequence>
<comment type="similarity">
    <text evidence="9">Belongs to the SEC20 family.</text>
</comment>
<gene>
    <name evidence="12" type="primary">BNIP1</name>
</gene>
<evidence type="ECO:0000256" key="8">
    <source>
        <dbReference type="ARBA" id="ARBA00023136"/>
    </source>
</evidence>
<keyword evidence="4" id="KW-0256">Endoplasmic reticulum</keyword>
<evidence type="ECO:0000256" key="5">
    <source>
        <dbReference type="ARBA" id="ARBA00022892"/>
    </source>
</evidence>
<dbReference type="CDD" id="cd15865">
    <property type="entry name" value="SNARE_SEC20"/>
    <property type="match status" value="1"/>
</dbReference>
<evidence type="ECO:0000256" key="4">
    <source>
        <dbReference type="ARBA" id="ARBA00022824"/>
    </source>
</evidence>
<keyword evidence="7" id="KW-0175">Coiled coil</keyword>
<keyword evidence="3 10" id="KW-0812">Transmembrane</keyword>
<dbReference type="OMA" id="ATCAYII"/>
<organism evidence="12">
    <name type="scientific">Hydra vulgaris</name>
    <name type="common">Hydra</name>
    <name type="synonym">Hydra attenuata</name>
    <dbReference type="NCBI Taxonomy" id="6087"/>
    <lineage>
        <taxon>Eukaryota</taxon>
        <taxon>Metazoa</taxon>
        <taxon>Cnidaria</taxon>
        <taxon>Hydrozoa</taxon>
        <taxon>Hydroidolina</taxon>
        <taxon>Anthoathecata</taxon>
        <taxon>Aplanulata</taxon>
        <taxon>Hydridae</taxon>
        <taxon>Hydra</taxon>
    </lineage>
</organism>
<dbReference type="PANTHER" id="PTHR12825:SF0">
    <property type="entry name" value="VESICLE TRANSPORT PROTEIN SEC20"/>
    <property type="match status" value="1"/>
</dbReference>
<evidence type="ECO:0000256" key="6">
    <source>
        <dbReference type="ARBA" id="ARBA00022989"/>
    </source>
</evidence>
<reference evidence="12" key="1">
    <citation type="journal article" date="2013" name="Genome Biol. Evol.">
        <title>Punctuated emergences of genetic and phenotypic innovations in eumetazoan, bilaterian, euteleostome, and hominidae ancestors.</title>
        <authorList>
            <person name="Wenger Y."/>
            <person name="Galliot B."/>
        </authorList>
    </citation>
    <scope>NUCLEOTIDE SEQUENCE</scope>
    <source>
        <tissue evidence="12">Whole animals</tissue>
    </source>
</reference>
<evidence type="ECO:0000313" key="12">
    <source>
        <dbReference type="EMBL" id="CDG70247.1"/>
    </source>
</evidence>
<dbReference type="Pfam" id="PF03908">
    <property type="entry name" value="Sec20"/>
    <property type="match status" value="1"/>
</dbReference>
<dbReference type="GO" id="GO:0005789">
    <property type="term" value="C:endoplasmic reticulum membrane"/>
    <property type="evidence" value="ECO:0007669"/>
    <property type="project" value="UniProtKB-SubCell"/>
</dbReference>
<dbReference type="KEGG" id="hmg:100198338"/>
<keyword evidence="2" id="KW-0813">Transport</keyword>
<comment type="subcellular location">
    <subcellularLocation>
        <location evidence="1">Endoplasmic reticulum membrane</location>
        <topology evidence="1">Single-pass type IV membrane protein</topology>
    </subcellularLocation>
</comment>
<dbReference type="GO" id="GO:0005484">
    <property type="term" value="F:SNAP receptor activity"/>
    <property type="evidence" value="ECO:0007669"/>
    <property type="project" value="InterPro"/>
</dbReference>
<dbReference type="InterPro" id="IPR005606">
    <property type="entry name" value="Sec20"/>
</dbReference>
<evidence type="ECO:0000256" key="3">
    <source>
        <dbReference type="ARBA" id="ARBA00022692"/>
    </source>
</evidence>
<protein>
    <submittedName>
        <fullName evidence="12">Vesicle transport protein SEC20</fullName>
    </submittedName>
</protein>
<evidence type="ECO:0000256" key="9">
    <source>
        <dbReference type="ARBA" id="ARBA00037934"/>
    </source>
</evidence>
<evidence type="ECO:0000256" key="10">
    <source>
        <dbReference type="SAM" id="Phobius"/>
    </source>
</evidence>
<dbReference type="OrthoDB" id="46868at2759"/>
<dbReference type="EMBL" id="HAAD01004015">
    <property type="protein sequence ID" value="CDG70247.1"/>
    <property type="molecule type" value="mRNA"/>
</dbReference>
<evidence type="ECO:0000256" key="7">
    <source>
        <dbReference type="ARBA" id="ARBA00023054"/>
    </source>
</evidence>
<evidence type="ECO:0000259" key="11">
    <source>
        <dbReference type="Pfam" id="PF03908"/>
    </source>
</evidence>
<keyword evidence="8 10" id="KW-0472">Membrane</keyword>
<evidence type="ECO:0000256" key="2">
    <source>
        <dbReference type="ARBA" id="ARBA00022448"/>
    </source>
</evidence>
<evidence type="ECO:0000256" key="1">
    <source>
        <dbReference type="ARBA" id="ARBA00004163"/>
    </source>
</evidence>
<dbReference type="GO" id="GO:0006890">
    <property type="term" value="P:retrograde vesicle-mediated transport, Golgi to endoplasmic reticulum"/>
    <property type="evidence" value="ECO:0007669"/>
    <property type="project" value="InterPro"/>
</dbReference>
<keyword evidence="6 10" id="KW-1133">Transmembrane helix</keyword>
<keyword evidence="5" id="KW-0931">ER-Golgi transport</keyword>
<dbReference type="AlphaFoldDB" id="T2ME60"/>
<dbReference type="GO" id="GO:0031201">
    <property type="term" value="C:SNARE complex"/>
    <property type="evidence" value="ECO:0007669"/>
    <property type="project" value="TreeGrafter"/>
</dbReference>